<dbReference type="InterPro" id="IPR056110">
    <property type="entry name" value="DUF7693"/>
</dbReference>
<dbReference type="AlphaFoldDB" id="A0AAE6RD85"/>
<sequence length="48" mass="5294">MLALDAEGLAHCVHCHTPGGQQSGLEDWQRYGTNLVDLLSLRELTCLQ</sequence>
<feature type="domain" description="DUF7693" evidence="1">
    <location>
        <begin position="2"/>
        <end position="47"/>
    </location>
</feature>
<dbReference type="Pfam" id="PF24745">
    <property type="entry name" value="DUF7693"/>
    <property type="match status" value="1"/>
</dbReference>
<proteinExistence type="predicted"/>
<evidence type="ECO:0000313" key="2">
    <source>
        <dbReference type="EMBL" id="QHB28246.1"/>
    </source>
</evidence>
<organism evidence="2 3">
    <name type="scientific">Pseudomonas monteilii</name>
    <dbReference type="NCBI Taxonomy" id="76759"/>
    <lineage>
        <taxon>Bacteria</taxon>
        <taxon>Pseudomonadati</taxon>
        <taxon>Pseudomonadota</taxon>
        <taxon>Gammaproteobacteria</taxon>
        <taxon>Pseudomonadales</taxon>
        <taxon>Pseudomonadaceae</taxon>
        <taxon>Pseudomonas</taxon>
    </lineage>
</organism>
<gene>
    <name evidence="2" type="ORF">TCK1_2900</name>
</gene>
<accession>A0AAE6RD85</accession>
<evidence type="ECO:0000259" key="1">
    <source>
        <dbReference type="Pfam" id="PF24745"/>
    </source>
</evidence>
<name>A0AAE6RD85_9PSED</name>
<dbReference type="EMBL" id="CP040324">
    <property type="protein sequence ID" value="QHB28246.1"/>
    <property type="molecule type" value="Genomic_DNA"/>
</dbReference>
<evidence type="ECO:0000313" key="3">
    <source>
        <dbReference type="Proteomes" id="UP000464593"/>
    </source>
</evidence>
<reference evidence="2 3" key="1">
    <citation type="submission" date="2019-05" db="EMBL/GenBank/DDBJ databases">
        <title>Complete genome sequence of Pseudomonas Pseudomonas resinovorans.</title>
        <authorList>
            <person name="Chen H.-P."/>
        </authorList>
    </citation>
    <scope>NUCLEOTIDE SEQUENCE [LARGE SCALE GENOMIC DNA]</scope>
    <source>
        <strain evidence="2 3">TCU-CK1</strain>
    </source>
</reference>
<dbReference type="Proteomes" id="UP000464593">
    <property type="component" value="Chromosome"/>
</dbReference>
<protein>
    <recommendedName>
        <fullName evidence="1">DUF7693 domain-containing protein</fullName>
    </recommendedName>
</protein>